<name>A0ABW0M156_9BACL</name>
<dbReference type="NCBIfam" id="TIGR00254">
    <property type="entry name" value="GGDEF"/>
    <property type="match status" value="1"/>
</dbReference>
<dbReference type="EC" id="2.7.7.65" evidence="3"/>
<dbReference type="Proteomes" id="UP001596105">
    <property type="component" value="Unassembled WGS sequence"/>
</dbReference>
<dbReference type="GO" id="GO:0052621">
    <property type="term" value="F:diguanylate cyclase activity"/>
    <property type="evidence" value="ECO:0007669"/>
    <property type="project" value="UniProtKB-EC"/>
</dbReference>
<dbReference type="RefSeq" id="WP_209748018.1">
    <property type="nucleotide sequence ID" value="NZ_JBHSMH010000077.1"/>
</dbReference>
<comment type="caution">
    <text evidence="3">The sequence shown here is derived from an EMBL/GenBank/DDBJ whole genome shotgun (WGS) entry which is preliminary data.</text>
</comment>
<dbReference type="SMART" id="SM00267">
    <property type="entry name" value="GGDEF"/>
    <property type="match status" value="1"/>
</dbReference>
<sequence>MGIHEKIRAVFSEEQESLLSARQEMQADKHRYNELLPGYEKLSSRYEKILREMNKVLHISDKMSLAMIRMETEIKTLLDNAGQGFLMIDSSLKVQKQYSAECARIFGRKIGGLPFAMLVWPDEPDARAYLELQLLQLLEPSREKRPERISTELPAMIERDGMRIRIEYKRIDMPGVIEEPRIMIIMTDETEQHQSREMLEFLSTHDPLTGMYNRNYLDLWVDKEYRQTSGVPLSVVMADMNGLKLVNDVFGHRSGDGLLIRASELILRIFREEAVCIRWGGDEFLILLPDTDAEACQSKVRHLMEAFEDSEPSPIKISMAVGTATLTHPEERFSELFVRAEKEMYKRKLIESRNVRRQLIEDISGKMYASGIEDPAHIARVTDMALGLAERMDIPRYSSQTELLQKLAALHDVGKIAIPKDILLNAGELTPYQREIVQTHSEIGYRLVFSLGEPALAESILSLHERWDGNGYPHGIMKDQIPEPARLFAVVDAYDVMTHDQPYRNALSREEAISRIKDGSGSQFDPVIAEKFVGWLEERQLPPGG</sequence>
<accession>A0ABW0M156</accession>
<dbReference type="SUPFAM" id="SSF109604">
    <property type="entry name" value="HD-domain/PDEase-like"/>
    <property type="match status" value="1"/>
</dbReference>
<dbReference type="PANTHER" id="PTHR45228">
    <property type="entry name" value="CYCLIC DI-GMP PHOSPHODIESTERASE TM_0186-RELATED"/>
    <property type="match status" value="1"/>
</dbReference>
<evidence type="ECO:0000259" key="1">
    <source>
        <dbReference type="PROSITE" id="PS50887"/>
    </source>
</evidence>
<reference evidence="4" key="1">
    <citation type="journal article" date="2019" name="Int. J. Syst. Evol. Microbiol.">
        <title>The Global Catalogue of Microorganisms (GCM) 10K type strain sequencing project: providing services to taxonomists for standard genome sequencing and annotation.</title>
        <authorList>
            <consortium name="The Broad Institute Genomics Platform"/>
            <consortium name="The Broad Institute Genome Sequencing Center for Infectious Disease"/>
            <person name="Wu L."/>
            <person name="Ma J."/>
        </authorList>
    </citation>
    <scope>NUCLEOTIDE SEQUENCE [LARGE SCALE GENOMIC DNA]</scope>
    <source>
        <strain evidence="4">CCUG 57113</strain>
    </source>
</reference>
<dbReference type="SUPFAM" id="SSF55073">
    <property type="entry name" value="Nucleotide cyclase"/>
    <property type="match status" value="1"/>
</dbReference>
<evidence type="ECO:0000313" key="4">
    <source>
        <dbReference type="Proteomes" id="UP001596105"/>
    </source>
</evidence>
<dbReference type="PROSITE" id="PS50887">
    <property type="entry name" value="GGDEF"/>
    <property type="match status" value="1"/>
</dbReference>
<dbReference type="CDD" id="cd00077">
    <property type="entry name" value="HDc"/>
    <property type="match status" value="1"/>
</dbReference>
<feature type="domain" description="GGDEF" evidence="1">
    <location>
        <begin position="231"/>
        <end position="361"/>
    </location>
</feature>
<feature type="domain" description="HD-GYP" evidence="2">
    <location>
        <begin position="352"/>
        <end position="545"/>
    </location>
</feature>
<dbReference type="InterPro" id="IPR037522">
    <property type="entry name" value="HD_GYP_dom"/>
</dbReference>
<dbReference type="Gene3D" id="3.30.70.270">
    <property type="match status" value="1"/>
</dbReference>
<dbReference type="EMBL" id="JBHSMH010000077">
    <property type="protein sequence ID" value="MFC5470877.1"/>
    <property type="molecule type" value="Genomic_DNA"/>
</dbReference>
<dbReference type="PANTHER" id="PTHR45228:SF1">
    <property type="entry name" value="CYCLIC DI-GMP PHOSPHODIESTERASE TM_0186"/>
    <property type="match status" value="1"/>
</dbReference>
<keyword evidence="3" id="KW-0548">Nucleotidyltransferase</keyword>
<dbReference type="InterPro" id="IPR043128">
    <property type="entry name" value="Rev_trsase/Diguanyl_cyclase"/>
</dbReference>
<evidence type="ECO:0000259" key="2">
    <source>
        <dbReference type="PROSITE" id="PS51832"/>
    </source>
</evidence>
<keyword evidence="4" id="KW-1185">Reference proteome</keyword>
<dbReference type="SMART" id="SM00471">
    <property type="entry name" value="HDc"/>
    <property type="match status" value="1"/>
</dbReference>
<dbReference type="Gene3D" id="1.10.3210.10">
    <property type="entry name" value="Hypothetical protein af1432"/>
    <property type="match status" value="1"/>
</dbReference>
<dbReference type="InterPro" id="IPR052020">
    <property type="entry name" value="Cyclic_di-GMP/3'3'-cGAMP_PDE"/>
</dbReference>
<dbReference type="PROSITE" id="PS51832">
    <property type="entry name" value="HD_GYP"/>
    <property type="match status" value="1"/>
</dbReference>
<dbReference type="InterPro" id="IPR003607">
    <property type="entry name" value="HD/PDEase_dom"/>
</dbReference>
<dbReference type="InterPro" id="IPR029787">
    <property type="entry name" value="Nucleotide_cyclase"/>
</dbReference>
<evidence type="ECO:0000313" key="3">
    <source>
        <dbReference type="EMBL" id="MFC5470877.1"/>
    </source>
</evidence>
<proteinExistence type="predicted"/>
<organism evidence="3 4">
    <name type="scientific">Cohnella suwonensis</name>
    <dbReference type="NCBI Taxonomy" id="696072"/>
    <lineage>
        <taxon>Bacteria</taxon>
        <taxon>Bacillati</taxon>
        <taxon>Bacillota</taxon>
        <taxon>Bacilli</taxon>
        <taxon>Bacillales</taxon>
        <taxon>Paenibacillaceae</taxon>
        <taxon>Cohnella</taxon>
    </lineage>
</organism>
<gene>
    <name evidence="3" type="ORF">ACFPPD_19500</name>
</gene>
<protein>
    <submittedName>
        <fullName evidence="3">Diguanylate cyclase domain-containing protein</fullName>
        <ecNumber evidence="3">2.7.7.65</ecNumber>
    </submittedName>
</protein>
<dbReference type="Pfam" id="PF13487">
    <property type="entry name" value="HD_5"/>
    <property type="match status" value="1"/>
</dbReference>
<dbReference type="InterPro" id="IPR000160">
    <property type="entry name" value="GGDEF_dom"/>
</dbReference>
<dbReference type="CDD" id="cd01949">
    <property type="entry name" value="GGDEF"/>
    <property type="match status" value="1"/>
</dbReference>
<dbReference type="Pfam" id="PF00990">
    <property type="entry name" value="GGDEF"/>
    <property type="match status" value="1"/>
</dbReference>
<keyword evidence="3" id="KW-0808">Transferase</keyword>